<dbReference type="OrthoDB" id="6590418at2759"/>
<dbReference type="PANTHER" id="PTHR45749">
    <property type="match status" value="1"/>
</dbReference>
<evidence type="ECO:0000313" key="1">
    <source>
        <dbReference type="Proteomes" id="UP000694846"/>
    </source>
</evidence>
<dbReference type="AlphaFoldDB" id="A0A8B8F9J5"/>
<organism evidence="1 2">
    <name type="scientific">Sipha flava</name>
    <name type="common">yellow sugarcane aphid</name>
    <dbReference type="NCBI Taxonomy" id="143950"/>
    <lineage>
        <taxon>Eukaryota</taxon>
        <taxon>Metazoa</taxon>
        <taxon>Ecdysozoa</taxon>
        <taxon>Arthropoda</taxon>
        <taxon>Hexapoda</taxon>
        <taxon>Insecta</taxon>
        <taxon>Pterygota</taxon>
        <taxon>Neoptera</taxon>
        <taxon>Paraneoptera</taxon>
        <taxon>Hemiptera</taxon>
        <taxon>Sternorrhyncha</taxon>
        <taxon>Aphidomorpha</taxon>
        <taxon>Aphidoidea</taxon>
        <taxon>Aphididae</taxon>
        <taxon>Sipha</taxon>
    </lineage>
</organism>
<gene>
    <name evidence="2" type="primary">LOC112681476</name>
</gene>
<accession>A0A8B8F9J5</accession>
<name>A0A8B8F9J5_9HEMI</name>
<dbReference type="SUPFAM" id="SSF53098">
    <property type="entry name" value="Ribonuclease H-like"/>
    <property type="match status" value="1"/>
</dbReference>
<dbReference type="GeneID" id="112681476"/>
<dbReference type="PANTHER" id="PTHR45749:SF23">
    <property type="entry name" value="ZINC FINGER MYM-TYPE PROTEIN 1-LIKE"/>
    <property type="match status" value="1"/>
</dbReference>
<dbReference type="RefSeq" id="XP_025407514.1">
    <property type="nucleotide sequence ID" value="XM_025551729.1"/>
</dbReference>
<evidence type="ECO:0000313" key="2">
    <source>
        <dbReference type="RefSeq" id="XP_025407514.1"/>
    </source>
</evidence>
<dbReference type="InterPro" id="IPR012337">
    <property type="entry name" value="RNaseH-like_sf"/>
</dbReference>
<sequence length="212" mass="23877">MSRKYNGLHALVLAENNLALWVPCLGHSLNLVVQAAAECCPSAVSFFDFLEELYVYFTASTNRYKVLTDCLKRAETENPILIPKRTKTTRWSCRADATKALLLGYEEIKNVLLEISENKEELGKSRIVALSLYKKMLKIQTGLYAVFWNDILGQVNKTSETLQNPRLDVNTAVLALKSLRSFIGTKRDSFEEYVVNVAVLLSTIVKHSVSVK</sequence>
<keyword evidence="1" id="KW-1185">Reference proteome</keyword>
<protein>
    <submittedName>
        <fullName evidence="2">Uncharacterized protein LOC112681476</fullName>
    </submittedName>
</protein>
<dbReference type="Proteomes" id="UP000694846">
    <property type="component" value="Unplaced"/>
</dbReference>
<proteinExistence type="predicted"/>
<reference evidence="2" key="1">
    <citation type="submission" date="2025-08" db="UniProtKB">
        <authorList>
            <consortium name="RefSeq"/>
        </authorList>
    </citation>
    <scope>IDENTIFICATION</scope>
    <source>
        <tissue evidence="2">Whole body</tissue>
    </source>
</reference>